<dbReference type="EMBL" id="UINC01151094">
    <property type="protein sequence ID" value="SVD44495.1"/>
    <property type="molecule type" value="Genomic_DNA"/>
</dbReference>
<evidence type="ECO:0008006" key="2">
    <source>
        <dbReference type="Google" id="ProtNLM"/>
    </source>
</evidence>
<reference evidence="1" key="1">
    <citation type="submission" date="2018-05" db="EMBL/GenBank/DDBJ databases">
        <authorList>
            <person name="Lanie J.A."/>
            <person name="Ng W.-L."/>
            <person name="Kazmierczak K.M."/>
            <person name="Andrzejewski T.M."/>
            <person name="Davidsen T.M."/>
            <person name="Wayne K.J."/>
            <person name="Tettelin H."/>
            <person name="Glass J.I."/>
            <person name="Rusch D."/>
            <person name="Podicherti R."/>
            <person name="Tsui H.-C.T."/>
            <person name="Winkler M.E."/>
        </authorList>
    </citation>
    <scope>NUCLEOTIDE SEQUENCE</scope>
</reference>
<evidence type="ECO:0000313" key="1">
    <source>
        <dbReference type="EMBL" id="SVD44495.1"/>
    </source>
</evidence>
<gene>
    <name evidence="1" type="ORF">METZ01_LOCUS397349</name>
</gene>
<dbReference type="AlphaFoldDB" id="A0A382VEN9"/>
<protein>
    <recommendedName>
        <fullName evidence="2">N-acetyltransferase domain-containing protein</fullName>
    </recommendedName>
</protein>
<proteinExistence type="predicted"/>
<sequence length="176" mass="20661">MITRYLKSIDRIAVINFCTECKKLNYTNNQSLESIKYDKLDGKYGIWIGTFDNNELIGLSGVHKLFDGVRVHFRGATLPQYAPKSLGKNVVKQIFQYRYHLPFQIIWGYNNIKDCKFYITTNVEKTGHLNRMDKIILPLSEKQGIVNFVRQDEVFYTLQNVWQVNVENYFNALSNF</sequence>
<accession>A0A382VEN9</accession>
<name>A0A382VEN9_9ZZZZ</name>
<organism evidence="1">
    <name type="scientific">marine metagenome</name>
    <dbReference type="NCBI Taxonomy" id="408172"/>
    <lineage>
        <taxon>unclassified sequences</taxon>
        <taxon>metagenomes</taxon>
        <taxon>ecological metagenomes</taxon>
    </lineage>
</organism>